<dbReference type="Proteomes" id="UP000306113">
    <property type="component" value="Unassembled WGS sequence"/>
</dbReference>
<comment type="caution">
    <text evidence="1">The sequence shown here is derived from an EMBL/GenBank/DDBJ whole genome shotgun (WGS) entry which is preliminary data.</text>
</comment>
<organism evidence="1 2">
    <name type="scientific">Thalassobius vesicularis</name>
    <dbReference type="NCBI Taxonomy" id="1294297"/>
    <lineage>
        <taxon>Bacteria</taxon>
        <taxon>Pseudomonadati</taxon>
        <taxon>Pseudomonadota</taxon>
        <taxon>Alphaproteobacteria</taxon>
        <taxon>Rhodobacterales</taxon>
        <taxon>Roseobacteraceae</taxon>
        <taxon>Thalassovita</taxon>
    </lineage>
</organism>
<keyword evidence="2" id="KW-1185">Reference proteome</keyword>
<name>A0A4S3MF59_9RHOB</name>
<dbReference type="AlphaFoldDB" id="A0A4S3MF59"/>
<gene>
    <name evidence="1" type="ORF">E7681_03585</name>
</gene>
<dbReference type="OrthoDB" id="547419at2"/>
<dbReference type="SUPFAM" id="SSF52540">
    <property type="entry name" value="P-loop containing nucleoside triphosphate hydrolases"/>
    <property type="match status" value="1"/>
</dbReference>
<dbReference type="Gene3D" id="3.40.50.300">
    <property type="entry name" value="P-loop containing nucleotide triphosphate hydrolases"/>
    <property type="match status" value="1"/>
</dbReference>
<accession>A0A4S3MF59</accession>
<evidence type="ECO:0000313" key="2">
    <source>
        <dbReference type="Proteomes" id="UP000306113"/>
    </source>
</evidence>
<reference evidence="1 2" key="1">
    <citation type="submission" date="2019-04" db="EMBL/GenBank/DDBJ databases">
        <title>Draft genome sequence of Youngimonas vesicularis.</title>
        <authorList>
            <person name="Hameed A."/>
        </authorList>
    </citation>
    <scope>NUCLEOTIDE SEQUENCE [LARGE SCALE GENOMIC DNA]</scope>
    <source>
        <strain evidence="1 2">CC-AMW-E</strain>
    </source>
</reference>
<protein>
    <recommendedName>
        <fullName evidence="3">Sulfotransferase family protein</fullName>
    </recommendedName>
</protein>
<sequence length="339" mass="38743">MRLTLHIGTEKTGTTTIQRFMYVNRVGLAEHGILVPMSPGKINQRKLPVIAYNPDRTDEFIKQQKLNGPVVRSEAIKRWWDEFREEVAHFNGQRVLVSSEHFQSRLRSREEIERLHGLLSSVFDQIDVVLYLREPVQTAVSLFSTAVRSGANMTEVPGPQNEYFRNIVNHRETIQVWSEIFGAQNMRLRLFEKGCFHNGNLLDDFIHASELPAMEYAFPPPQNESLSNLGIGVLSRINARHLERVASNTPDPRYERISSVLCNIFTKGAAHVPAPELIQAYRAAFAESNEWVRQTYFPNRERLFHDPDYEAKARPVQLPEAELQALCDVIETLAGKPPA</sequence>
<dbReference type="EMBL" id="SSMD01000001">
    <property type="protein sequence ID" value="THD76936.1"/>
    <property type="molecule type" value="Genomic_DNA"/>
</dbReference>
<evidence type="ECO:0008006" key="3">
    <source>
        <dbReference type="Google" id="ProtNLM"/>
    </source>
</evidence>
<proteinExistence type="predicted"/>
<dbReference type="InterPro" id="IPR027417">
    <property type="entry name" value="P-loop_NTPase"/>
</dbReference>
<dbReference type="RefSeq" id="WP_136337880.1">
    <property type="nucleotide sequence ID" value="NZ_SSMD01000001.1"/>
</dbReference>
<evidence type="ECO:0000313" key="1">
    <source>
        <dbReference type="EMBL" id="THD76936.1"/>
    </source>
</evidence>